<accession>T1EU44</accession>
<name>T1EU44_HELRO</name>
<dbReference type="InParanoid" id="T1EU44"/>
<evidence type="ECO:0000313" key="6">
    <source>
        <dbReference type="EnsemblMetazoa" id="HelroP163489"/>
    </source>
</evidence>
<dbReference type="AlphaFoldDB" id="T1EU44"/>
<evidence type="ECO:0000313" key="7">
    <source>
        <dbReference type="Proteomes" id="UP000015101"/>
    </source>
</evidence>
<sequence length="174" mass="19510">MASSTHKSPSLHAADDTFYDSVNDDPLLSPSEHNGQMKDSQEEAWKSDLLRLEDEIKTLKSVLSTKERQAGELKRRLGITPMMEFKQDLSHSINAIKESDTYQKTNAAFRSFGAFASRKMGDFRNSSAFKSVEDKVGGAYSSVKQSKSLHNLRPVQNQFVSSRSTENFDQPPTD</sequence>
<feature type="coiled-coil region" evidence="3">
    <location>
        <begin position="49"/>
        <end position="76"/>
    </location>
</feature>
<keyword evidence="7" id="KW-1185">Reference proteome</keyword>
<dbReference type="CTD" id="20200094"/>
<evidence type="ECO:0000256" key="3">
    <source>
        <dbReference type="SAM" id="Coils"/>
    </source>
</evidence>
<evidence type="ECO:0008006" key="8">
    <source>
        <dbReference type="Google" id="ProtNLM"/>
    </source>
</evidence>
<dbReference type="EMBL" id="AMQM01001392">
    <property type="status" value="NOT_ANNOTATED_CDS"/>
    <property type="molecule type" value="Genomic_DNA"/>
</dbReference>
<dbReference type="OrthoDB" id="10000687at2759"/>
<dbReference type="PANTHER" id="PTHR19307">
    <property type="entry name" value="TUMOR PROTEIN D52"/>
    <property type="match status" value="1"/>
</dbReference>
<feature type="region of interest" description="Disordered" evidence="4">
    <location>
        <begin position="151"/>
        <end position="174"/>
    </location>
</feature>
<reference evidence="5 7" key="2">
    <citation type="journal article" date="2013" name="Nature">
        <title>Insights into bilaterian evolution from three spiralian genomes.</title>
        <authorList>
            <person name="Simakov O."/>
            <person name="Marletaz F."/>
            <person name="Cho S.J."/>
            <person name="Edsinger-Gonzales E."/>
            <person name="Havlak P."/>
            <person name="Hellsten U."/>
            <person name="Kuo D.H."/>
            <person name="Larsson T."/>
            <person name="Lv J."/>
            <person name="Arendt D."/>
            <person name="Savage R."/>
            <person name="Osoegawa K."/>
            <person name="de Jong P."/>
            <person name="Grimwood J."/>
            <person name="Chapman J.A."/>
            <person name="Shapiro H."/>
            <person name="Aerts A."/>
            <person name="Otillar R.P."/>
            <person name="Terry A.Y."/>
            <person name="Boore J.L."/>
            <person name="Grigoriev I.V."/>
            <person name="Lindberg D.R."/>
            <person name="Seaver E.C."/>
            <person name="Weisblat D.A."/>
            <person name="Putnam N.H."/>
            <person name="Rokhsar D.S."/>
        </authorList>
    </citation>
    <scope>NUCLEOTIDE SEQUENCE</scope>
</reference>
<dbReference type="HOGENOM" id="CLU_106887_1_0_1"/>
<gene>
    <name evidence="6" type="primary">20200094</name>
    <name evidence="5" type="ORF">HELRODRAFT_163489</name>
</gene>
<dbReference type="KEGG" id="hro:HELRODRAFT_163489"/>
<dbReference type="OMA" id="PSEHNGQ"/>
<dbReference type="STRING" id="6412.T1EU44"/>
<dbReference type="Pfam" id="PF04201">
    <property type="entry name" value="TPD52"/>
    <property type="match status" value="1"/>
</dbReference>
<keyword evidence="2 3" id="KW-0175">Coiled coil</keyword>
<feature type="region of interest" description="Disordered" evidence="4">
    <location>
        <begin position="1"/>
        <end position="43"/>
    </location>
</feature>
<evidence type="ECO:0000256" key="1">
    <source>
        <dbReference type="ARBA" id="ARBA00005702"/>
    </source>
</evidence>
<reference evidence="7" key="1">
    <citation type="submission" date="2012-12" db="EMBL/GenBank/DDBJ databases">
        <authorList>
            <person name="Hellsten U."/>
            <person name="Grimwood J."/>
            <person name="Chapman J.A."/>
            <person name="Shapiro H."/>
            <person name="Aerts A."/>
            <person name="Otillar R.P."/>
            <person name="Terry A.Y."/>
            <person name="Boore J.L."/>
            <person name="Simakov O."/>
            <person name="Marletaz F."/>
            <person name="Cho S.-J."/>
            <person name="Edsinger-Gonzales E."/>
            <person name="Havlak P."/>
            <person name="Kuo D.-H."/>
            <person name="Larsson T."/>
            <person name="Lv J."/>
            <person name="Arendt D."/>
            <person name="Savage R."/>
            <person name="Osoegawa K."/>
            <person name="de Jong P."/>
            <person name="Lindberg D.R."/>
            <person name="Seaver E.C."/>
            <person name="Weisblat D.A."/>
            <person name="Putnam N.H."/>
            <person name="Grigoriev I.V."/>
            <person name="Rokhsar D.S."/>
        </authorList>
    </citation>
    <scope>NUCLEOTIDE SEQUENCE</scope>
</reference>
<evidence type="ECO:0000256" key="4">
    <source>
        <dbReference type="SAM" id="MobiDB-lite"/>
    </source>
</evidence>
<evidence type="ECO:0000313" key="5">
    <source>
        <dbReference type="EMBL" id="ESN96429.1"/>
    </source>
</evidence>
<proteinExistence type="inferred from homology"/>
<reference evidence="6" key="3">
    <citation type="submission" date="2015-06" db="UniProtKB">
        <authorList>
            <consortium name="EnsemblMetazoa"/>
        </authorList>
    </citation>
    <scope>IDENTIFICATION</scope>
</reference>
<dbReference type="FunCoup" id="T1EU44">
    <property type="interactions" value="597"/>
</dbReference>
<protein>
    <recommendedName>
        <fullName evidence="8">Tumor protein D52</fullName>
    </recommendedName>
</protein>
<dbReference type="InterPro" id="IPR007327">
    <property type="entry name" value="TPD52"/>
</dbReference>
<dbReference type="eggNOG" id="KOG4010">
    <property type="taxonomic scope" value="Eukaryota"/>
</dbReference>
<comment type="similarity">
    <text evidence="1">Belongs to the TPD52 family.</text>
</comment>
<dbReference type="RefSeq" id="XP_009025591.1">
    <property type="nucleotide sequence ID" value="XM_009027343.1"/>
</dbReference>
<evidence type="ECO:0000256" key="2">
    <source>
        <dbReference type="ARBA" id="ARBA00023054"/>
    </source>
</evidence>
<dbReference type="GO" id="GO:0005737">
    <property type="term" value="C:cytoplasm"/>
    <property type="evidence" value="ECO:0000318"/>
    <property type="project" value="GO_Central"/>
</dbReference>
<dbReference type="Proteomes" id="UP000015101">
    <property type="component" value="Unassembled WGS sequence"/>
</dbReference>
<organism evidence="6 7">
    <name type="scientific">Helobdella robusta</name>
    <name type="common">Californian leech</name>
    <dbReference type="NCBI Taxonomy" id="6412"/>
    <lineage>
        <taxon>Eukaryota</taxon>
        <taxon>Metazoa</taxon>
        <taxon>Spiralia</taxon>
        <taxon>Lophotrochozoa</taxon>
        <taxon>Annelida</taxon>
        <taxon>Clitellata</taxon>
        <taxon>Hirudinea</taxon>
        <taxon>Rhynchobdellida</taxon>
        <taxon>Glossiphoniidae</taxon>
        <taxon>Helobdella</taxon>
    </lineage>
</organism>
<dbReference type="EnsemblMetazoa" id="HelroT163489">
    <property type="protein sequence ID" value="HelroP163489"/>
    <property type="gene ID" value="HelroG163489"/>
</dbReference>
<dbReference type="PANTHER" id="PTHR19307:SF14">
    <property type="entry name" value="TUMOR PROTEIN D52"/>
    <property type="match status" value="1"/>
</dbReference>
<dbReference type="EMBL" id="KB097495">
    <property type="protein sequence ID" value="ESN96429.1"/>
    <property type="molecule type" value="Genomic_DNA"/>
</dbReference>
<dbReference type="GeneID" id="20200094"/>